<name>G8R1Q5_OWEHD</name>
<evidence type="ECO:0000313" key="5">
    <source>
        <dbReference type="EMBL" id="AEV32831.1"/>
    </source>
</evidence>
<dbReference type="GO" id="GO:0030246">
    <property type="term" value="F:carbohydrate binding"/>
    <property type="evidence" value="ECO:0007669"/>
    <property type="project" value="InterPro"/>
</dbReference>
<dbReference type="Pfam" id="PF18962">
    <property type="entry name" value="Por_Secre_tail"/>
    <property type="match status" value="1"/>
</dbReference>
<dbReference type="InterPro" id="IPR011050">
    <property type="entry name" value="Pectin_lyase_fold/virulence"/>
</dbReference>
<sequence>MQNITSGSALWRKSSLSLFCSVFFAAGSHSANAASYYVNDNNTAGDIYTTAVGSNLNSGTMASPYLSIQSAIDAASSGDTIYVDAGTYNENVSVDKSLTLLGAGSGATIIDGDNNGSGLGTIFLPTGGNNIQIGAMSQGFHIIGIDGPAGLEKAAIYLQGTQSNITIIDNEIEARGDAGLMGEHNASNNNIVIDNNLISGQTFNGANPAGVGSGAQFTLLNVPRQAVVFGGGGGTTNTMNFTFTNNVISTVTGGQSTTDNSGNPISPTDQGNMLVTLDLVGTNTISGNTFNGTTVSWYAALRTRGTGYTIDNNIFNGNYLVGMATGSNAVDASLNYWGDASGPNNPVNNACGAGKYVPNNVTLAPFYTDASLTTTSNGAPSVSNITQNTSFCSIQAAVDAANATDTIVASAGTYDEVLLIDKALTLFGPNDNISAVNGTRVSEAILLQRVNISATTDVTISGFEFFEVPATSTWTIYIYGNSNNFTFENNRFIDNDKDAIRSGISSATGNVTVKGNLIDGLTNTLSSGIFLGGIYGTSLIADNKIDLAYNGTPTGYSGIQTPSADGLTISGNEISNTTNQGLQLAGTCGNVTIENNSISNTNTGNGSDKGAIRLYGTAFTGPITIQNNNLTNSYNGVAVKNGEDLTGQNITITNNNLTGNSNKAIYNGASTGGVNAPCNWYGTTDDAAIQALLVGLVNYTPFLNNGTDNDMAQGFQPVPGACAVNLTGLYVNDNNIAGDIYTTAVGNDANNGSSSAPYLTIQAAVNAASSGDTIYVDAGDYTLAALTMTKSLTIVGSNSGNHAASGSGNIPAGRVTESVVTMTGSLLINTDNITIDGLHIRSAGVRVIRNTGVAADNFILQNCLIENTASSGLEMLHFIGTATRENWIIRNNRFSGVQGGTGAIYFNGSASGLKNILVDGNDFMGSNAAAIFGGASDLTISGNYFAATNLPTINMNDLDNPTIENNTINVNGFGLQLTTINGGVIRSNTFTGISAYDFSGTLYMRGIDVFGTSFSGPNSAGLVIENNIFHDFTAAVINTNDQYRGIHFRQGVEDISVQNNTFTNSHTALGIVSATPAVEGITLTENDLSGAVFGVLNGSSNAVASTCDWWGSTSSATIASKNTGTVTFEPYLTNGTDNSGAIGFQPAPGACTVNLTALYVNDNNTTGDIFTTAVGNDANSGTSLAPYLTIQAAINAADAGDTIYVDAGAYTEQVEITKDVEIIGAGIGVTTILGSANMPLFFTTSGDNYPIVYVHDADSVNIKDLTVDGDGKGNSNYRYQGVGYSNAGGTLDNIEITSVIETPFNGNQHGIGLFADASSGTARTLTLKNSMIRDCQKNAISLSGADLTGYVNDNMITGAGAIGTPLPAQNGIQFYGTAGGEIKNNVVKGFWYTPNNWTATGMLLYANAGSIEVDGNNLDSNDAHIYDFNGDATITNNDIKDGNYGVIVQSSGTNATATVSGNSVMNVVTGIGVYEAGGSTASATINENSITSISDKAIESDAAATLDATCNWYGTTDDASIQALLDGFLTYSPFLNNGTDNDVAQGFQPVPGSCVAPSSQADSLLIVSDASWMMSTEVNTVDAYSYPWRGVTTLPDVSTYTLPAVVGQPYHYHSIDSVDGARVLRGDNGIRFFRTTFNLNVDTGVAAQIISRMDDGMEIYINGHMIAREANRTTANFLGLPHNLVLLQNGDQDNGHNGDMEFDIVNNYRLDSVVVAGENELIIALRNAPQTSDKGGFSFRMELKTGEAYMPELTGYLVSDIEWMESTVTTPGGTSFNWSGVSGLPAANTFTKNVMLGQPYGYYSIEEVPGSFAIKSGTDVTYYTRRFTIMDSADVNVRLRSTFDESVMIYVNGVLIAADYSTNYSDRTLAAHDVDFQAGGTITNGNAGGDLFDQVESVDFDNILRKGDNYVTVALRNKGITDKGGFSLRLDLDKAGSPVIRKTTSERNGNEDKKANDLQVNFNIYPNPTTGRVIIDLIESPTGDNTVTVLDLNGKVIMNRSLVNPQTGIMDIDLSELANGMYIIRVKSGDTNYQSKRVMKF</sequence>
<dbReference type="InterPro" id="IPR051550">
    <property type="entry name" value="SCF-Subunits/Alg-Epimerases"/>
</dbReference>
<feature type="domain" description="Galectin" evidence="4">
    <location>
        <begin position="1645"/>
        <end position="1901"/>
    </location>
</feature>
<dbReference type="SUPFAM" id="SSF51126">
    <property type="entry name" value="Pectin lyase-like"/>
    <property type="match status" value="4"/>
</dbReference>
<dbReference type="InterPro" id="IPR039448">
    <property type="entry name" value="Beta_helix"/>
</dbReference>
<keyword evidence="1 3" id="KW-0732">Signal</keyword>
<protein>
    <submittedName>
        <fullName evidence="5">Nitrous oxidase accessory protein</fullName>
    </submittedName>
</protein>
<dbReference type="eggNOG" id="COG3420">
    <property type="taxonomic scope" value="Bacteria"/>
</dbReference>
<dbReference type="KEGG" id="oho:Oweho_1851"/>
<keyword evidence="6" id="KW-1185">Reference proteome</keyword>
<evidence type="ECO:0000259" key="4">
    <source>
        <dbReference type="PROSITE" id="PS51304"/>
    </source>
</evidence>
<evidence type="ECO:0000256" key="2">
    <source>
        <dbReference type="ARBA" id="ARBA00022737"/>
    </source>
</evidence>
<gene>
    <name evidence="5" type="ordered locus">Oweho_1851</name>
</gene>
<reference evidence="5 6" key="1">
    <citation type="journal article" date="2012" name="Stand. Genomic Sci.">
        <title>Genome sequence of the orange-pigmented seawater bacterium Owenweeksia hongkongensis type strain (UST20020801(T)).</title>
        <authorList>
            <person name="Riedel T."/>
            <person name="Held B."/>
            <person name="Nolan M."/>
            <person name="Lucas S."/>
            <person name="Lapidus A."/>
            <person name="Tice H."/>
            <person name="Del Rio T.G."/>
            <person name="Cheng J.F."/>
            <person name="Han C."/>
            <person name="Tapia R."/>
            <person name="Goodwin L.A."/>
            <person name="Pitluck S."/>
            <person name="Liolios K."/>
            <person name="Mavromatis K."/>
            <person name="Pagani I."/>
            <person name="Ivanova N."/>
            <person name="Mikhailova N."/>
            <person name="Pati A."/>
            <person name="Chen A."/>
            <person name="Palaniappan K."/>
            <person name="Rohde M."/>
            <person name="Tindall B.J."/>
            <person name="Detter J.C."/>
            <person name="Goker M."/>
            <person name="Woyke T."/>
            <person name="Bristow J."/>
            <person name="Eisen J.A."/>
            <person name="Markowitz V."/>
            <person name="Hugenholtz P."/>
            <person name="Klenk H.P."/>
            <person name="Kyrpides N.C."/>
        </authorList>
    </citation>
    <scope>NUCLEOTIDE SEQUENCE</scope>
    <source>
        <strain evidence="6">DSM 17368 / JCM 12287 / NRRL B-23963</strain>
    </source>
</reference>
<accession>G8R1Q5</accession>
<dbReference type="OrthoDB" id="974771at2"/>
<dbReference type="InterPro" id="IPR001079">
    <property type="entry name" value="Galectin_CRD"/>
</dbReference>
<dbReference type="PANTHER" id="PTHR22990:SF15">
    <property type="entry name" value="F-BOX ONLY PROTEIN 10"/>
    <property type="match status" value="1"/>
</dbReference>
<evidence type="ECO:0000313" key="6">
    <source>
        <dbReference type="Proteomes" id="UP000005631"/>
    </source>
</evidence>
<organism evidence="5 6">
    <name type="scientific">Owenweeksia hongkongensis (strain DSM 17368 / CIP 108786 / JCM 12287 / NRRL B-23963 / UST20020801)</name>
    <dbReference type="NCBI Taxonomy" id="926562"/>
    <lineage>
        <taxon>Bacteria</taxon>
        <taxon>Pseudomonadati</taxon>
        <taxon>Bacteroidota</taxon>
        <taxon>Flavobacteriia</taxon>
        <taxon>Flavobacteriales</taxon>
        <taxon>Owenweeksiaceae</taxon>
        <taxon>Owenweeksia</taxon>
    </lineage>
</organism>
<keyword evidence="2" id="KW-0677">Repeat</keyword>
<dbReference type="Proteomes" id="UP000005631">
    <property type="component" value="Chromosome"/>
</dbReference>
<dbReference type="PROSITE" id="PS51304">
    <property type="entry name" value="GALECTIN"/>
    <property type="match status" value="1"/>
</dbReference>
<dbReference type="Gene3D" id="2.60.40.3080">
    <property type="match status" value="1"/>
</dbReference>
<dbReference type="PANTHER" id="PTHR22990">
    <property type="entry name" value="F-BOX ONLY PROTEIN"/>
    <property type="match status" value="1"/>
</dbReference>
<feature type="chain" id="PRO_5003514174" evidence="3">
    <location>
        <begin position="34"/>
        <end position="2041"/>
    </location>
</feature>
<proteinExistence type="predicted"/>
<dbReference type="EMBL" id="CP003156">
    <property type="protein sequence ID" value="AEV32831.1"/>
    <property type="molecule type" value="Genomic_DNA"/>
</dbReference>
<dbReference type="InterPro" id="IPR026444">
    <property type="entry name" value="Secre_tail"/>
</dbReference>
<dbReference type="NCBIfam" id="TIGR04183">
    <property type="entry name" value="Por_Secre_tail"/>
    <property type="match status" value="1"/>
</dbReference>
<dbReference type="SMART" id="SM00710">
    <property type="entry name" value="PbH1"/>
    <property type="match status" value="25"/>
</dbReference>
<dbReference type="Pfam" id="PF13229">
    <property type="entry name" value="Beta_helix"/>
    <property type="match status" value="3"/>
</dbReference>
<dbReference type="InterPro" id="IPR012334">
    <property type="entry name" value="Pectin_lyas_fold"/>
</dbReference>
<dbReference type="RefSeq" id="WP_014202187.1">
    <property type="nucleotide sequence ID" value="NC_016599.1"/>
</dbReference>
<feature type="signal peptide" evidence="3">
    <location>
        <begin position="1"/>
        <end position="33"/>
    </location>
</feature>
<dbReference type="Gene3D" id="2.160.20.10">
    <property type="entry name" value="Single-stranded right-handed beta-helix, Pectin lyase-like"/>
    <property type="match status" value="4"/>
</dbReference>
<dbReference type="HOGENOM" id="CLU_233262_0_0_10"/>
<dbReference type="PATRIC" id="fig|926562.3.peg.1855"/>
<dbReference type="InterPro" id="IPR006626">
    <property type="entry name" value="PbH1"/>
</dbReference>
<evidence type="ECO:0000256" key="1">
    <source>
        <dbReference type="ARBA" id="ARBA00022729"/>
    </source>
</evidence>
<dbReference type="Gene3D" id="2.60.120.260">
    <property type="entry name" value="Galactose-binding domain-like"/>
    <property type="match status" value="2"/>
</dbReference>
<evidence type="ECO:0000256" key="3">
    <source>
        <dbReference type="SAM" id="SignalP"/>
    </source>
</evidence>